<keyword evidence="2" id="KW-1185">Reference proteome</keyword>
<proteinExistence type="predicted"/>
<evidence type="ECO:0000313" key="1">
    <source>
        <dbReference type="EMBL" id="KAK5972519.1"/>
    </source>
</evidence>
<organism evidence="1 2">
    <name type="scientific">Trichostrongylus colubriformis</name>
    <name type="common">Black scour worm</name>
    <dbReference type="NCBI Taxonomy" id="6319"/>
    <lineage>
        <taxon>Eukaryota</taxon>
        <taxon>Metazoa</taxon>
        <taxon>Ecdysozoa</taxon>
        <taxon>Nematoda</taxon>
        <taxon>Chromadorea</taxon>
        <taxon>Rhabditida</taxon>
        <taxon>Rhabditina</taxon>
        <taxon>Rhabditomorpha</taxon>
        <taxon>Strongyloidea</taxon>
        <taxon>Trichostrongylidae</taxon>
        <taxon>Trichostrongylus</taxon>
    </lineage>
</organism>
<name>A0AAN8FAK0_TRICO</name>
<dbReference type="Proteomes" id="UP001331761">
    <property type="component" value="Unassembled WGS sequence"/>
</dbReference>
<protein>
    <submittedName>
        <fullName evidence="1">Uncharacterized protein</fullName>
    </submittedName>
</protein>
<dbReference type="AlphaFoldDB" id="A0AAN8FAK0"/>
<evidence type="ECO:0000313" key="2">
    <source>
        <dbReference type="Proteomes" id="UP001331761"/>
    </source>
</evidence>
<gene>
    <name evidence="1" type="ORF">GCK32_007621</name>
</gene>
<comment type="caution">
    <text evidence="1">The sequence shown here is derived from an EMBL/GenBank/DDBJ whole genome shotgun (WGS) entry which is preliminary data.</text>
</comment>
<sequence length="90" mass="10049">MNGAVRCLKSFAQSGRSGAVRLIGVNAMQVICDLVTTDWSVTAHIHSDLRSNRQLTVDLLALYATLLTHIRRQWRQLHFDTDLVVLGVFG</sequence>
<dbReference type="EMBL" id="WIXE01016578">
    <property type="protein sequence ID" value="KAK5972519.1"/>
    <property type="molecule type" value="Genomic_DNA"/>
</dbReference>
<reference evidence="1 2" key="1">
    <citation type="submission" date="2019-10" db="EMBL/GenBank/DDBJ databases">
        <title>Assembly and Annotation for the nematode Trichostrongylus colubriformis.</title>
        <authorList>
            <person name="Martin J."/>
        </authorList>
    </citation>
    <scope>NUCLEOTIDE SEQUENCE [LARGE SCALE GENOMIC DNA]</scope>
    <source>
        <strain evidence="1">G859</strain>
        <tissue evidence="1">Whole worm</tissue>
    </source>
</reference>
<accession>A0AAN8FAK0</accession>